<evidence type="ECO:0000256" key="3">
    <source>
        <dbReference type="ARBA" id="ARBA00022679"/>
    </source>
</evidence>
<dbReference type="InterPro" id="IPR016024">
    <property type="entry name" value="ARM-type_fold"/>
</dbReference>
<evidence type="ECO:0000256" key="4">
    <source>
        <dbReference type="ARBA" id="ARBA00022786"/>
    </source>
</evidence>
<dbReference type="PANTHER" id="PTHR22849:SF161">
    <property type="entry name" value="U-BOX DOMAIN-CONTAINING PROTEIN"/>
    <property type="match status" value="1"/>
</dbReference>
<name>A0A835QUW2_VANPL</name>
<proteinExistence type="predicted"/>
<dbReference type="GO" id="GO:0061630">
    <property type="term" value="F:ubiquitin protein ligase activity"/>
    <property type="evidence" value="ECO:0007669"/>
    <property type="project" value="UniProtKB-UniRule"/>
</dbReference>
<dbReference type="InterPro" id="IPR045210">
    <property type="entry name" value="RING-Ubox_PUB"/>
</dbReference>
<evidence type="ECO:0000256" key="2">
    <source>
        <dbReference type="ARBA" id="ARBA00004906"/>
    </source>
</evidence>
<evidence type="ECO:0000256" key="5">
    <source>
        <dbReference type="RuleBase" id="RU369093"/>
    </source>
</evidence>
<dbReference type="OrthoDB" id="995477at2759"/>
<comment type="catalytic activity">
    <reaction evidence="1 5">
        <text>S-ubiquitinyl-[E2 ubiquitin-conjugating enzyme]-L-cysteine + [acceptor protein]-L-lysine = [E2 ubiquitin-conjugating enzyme]-L-cysteine + N(6)-ubiquitinyl-[acceptor protein]-L-lysine.</text>
        <dbReference type="EC" id="2.3.2.27"/>
    </reaction>
</comment>
<dbReference type="CDD" id="cd16664">
    <property type="entry name" value="RING-Ubox_PUB"/>
    <property type="match status" value="1"/>
</dbReference>
<evidence type="ECO:0000259" key="6">
    <source>
        <dbReference type="PROSITE" id="PS51698"/>
    </source>
</evidence>
<dbReference type="SMART" id="SM00504">
    <property type="entry name" value="Ubox"/>
    <property type="match status" value="1"/>
</dbReference>
<dbReference type="GO" id="GO:0016567">
    <property type="term" value="P:protein ubiquitination"/>
    <property type="evidence" value="ECO:0007669"/>
    <property type="project" value="UniProtKB-UniRule"/>
</dbReference>
<dbReference type="SUPFAM" id="SSF48371">
    <property type="entry name" value="ARM repeat"/>
    <property type="match status" value="1"/>
</dbReference>
<dbReference type="InterPro" id="IPR011989">
    <property type="entry name" value="ARM-like"/>
</dbReference>
<dbReference type="SUPFAM" id="SSF57850">
    <property type="entry name" value="RING/U-box"/>
    <property type="match status" value="1"/>
</dbReference>
<dbReference type="InterPro" id="IPR058678">
    <property type="entry name" value="ARM_PUB"/>
</dbReference>
<dbReference type="Gene3D" id="1.25.10.10">
    <property type="entry name" value="Leucine-rich Repeat Variant"/>
    <property type="match status" value="1"/>
</dbReference>
<dbReference type="InterPro" id="IPR045185">
    <property type="entry name" value="PUB22/23/24-like"/>
</dbReference>
<dbReference type="AlphaFoldDB" id="A0A835QUW2"/>
<dbReference type="EC" id="2.3.2.27" evidence="5"/>
<organism evidence="7 8">
    <name type="scientific">Vanilla planifolia</name>
    <name type="common">Vanilla</name>
    <dbReference type="NCBI Taxonomy" id="51239"/>
    <lineage>
        <taxon>Eukaryota</taxon>
        <taxon>Viridiplantae</taxon>
        <taxon>Streptophyta</taxon>
        <taxon>Embryophyta</taxon>
        <taxon>Tracheophyta</taxon>
        <taxon>Spermatophyta</taxon>
        <taxon>Magnoliopsida</taxon>
        <taxon>Liliopsida</taxon>
        <taxon>Asparagales</taxon>
        <taxon>Orchidaceae</taxon>
        <taxon>Vanilloideae</taxon>
        <taxon>Vanilleae</taxon>
        <taxon>Vanilla</taxon>
    </lineage>
</organism>
<gene>
    <name evidence="7" type="ORF">HPP92_010984</name>
</gene>
<sequence>MSFPRKFKTARKLPKAINLPATTTDELTIPEHFRCPISLELMKDPVTTPTGITYDRPNIERWLDMRHSTCPVTHATLHGDDLIPNHTIRRMIQDWCVANGPRGIERIPTPRIPIRASDASELLSEIRSACQLLDNARCLELARKVKSLSKESDWNRLCFVSNGAPSALAIAFRMSSTESHELSADILGALVALFPFDDEIVISESQSPETLDSLIQIMKHGDADGKLNAALMLKKLLSSGGATSKAAAERDDVVEALTALIRVPHSPQIVKASLVATFYLVSGDETVAAKFTKAGLIPLVLEILVDSDRSTTEKALAVLDRLCSDEAGREVACGHALTVPLLAKKMFRGSDMMTEFAVSALWKLCKRCKGMCLGECLQVGMFQKLLLLLQIGCREGTKERATEMLKLLSGCAEKLHHTKLLSAFPLPRFAPRYPIRFDPPSMLSIKVSLIGNRYETLSSHRASPASSHNQDFSLLNNIWPPAMRSALGRTKHSKTYISRKNSRLACSTNASITLLKITRSFPKWDTKRIQEKTRRGNGIVGLTVLRIRLTFIVEGPMSVYNFSQQAWLLRLVEWIEGWHAFFYQRTHDCSDQHVPSTLDNLKSPKKETI</sequence>
<dbReference type="FunFam" id="3.30.40.10:FF:000442">
    <property type="entry name" value="RING-type E3 ubiquitin transferase"/>
    <property type="match status" value="1"/>
</dbReference>
<keyword evidence="8" id="KW-1185">Reference proteome</keyword>
<dbReference type="Proteomes" id="UP000636800">
    <property type="component" value="Chromosome 5"/>
</dbReference>
<feature type="domain" description="U-box" evidence="6">
    <location>
        <begin position="28"/>
        <end position="102"/>
    </location>
</feature>
<dbReference type="EMBL" id="JADCNL010000005">
    <property type="protein sequence ID" value="KAG0480126.1"/>
    <property type="molecule type" value="Genomic_DNA"/>
</dbReference>
<accession>A0A835QUW2</accession>
<dbReference type="Gene3D" id="3.30.40.10">
    <property type="entry name" value="Zinc/RING finger domain, C3HC4 (zinc finger)"/>
    <property type="match status" value="1"/>
</dbReference>
<keyword evidence="3 5" id="KW-0808">Transferase</keyword>
<dbReference type="Pfam" id="PF04564">
    <property type="entry name" value="U-box"/>
    <property type="match status" value="1"/>
</dbReference>
<protein>
    <recommendedName>
        <fullName evidence="5 6">U-box domain-containing protein</fullName>
        <ecNumber evidence="5">2.3.2.27</ecNumber>
    </recommendedName>
    <alternativeName>
        <fullName evidence="5">RING-type E3 ubiquitin transferase PUB</fullName>
    </alternativeName>
</protein>
<comment type="function">
    <text evidence="5">Functions as an E3 ubiquitin ligase.</text>
</comment>
<dbReference type="PROSITE" id="PS51698">
    <property type="entry name" value="U_BOX"/>
    <property type="match status" value="1"/>
</dbReference>
<comment type="caution">
    <text evidence="7">The sequence shown here is derived from an EMBL/GenBank/DDBJ whole genome shotgun (WGS) entry which is preliminary data.</text>
</comment>
<dbReference type="InterPro" id="IPR013083">
    <property type="entry name" value="Znf_RING/FYVE/PHD"/>
</dbReference>
<evidence type="ECO:0000256" key="1">
    <source>
        <dbReference type="ARBA" id="ARBA00000900"/>
    </source>
</evidence>
<reference evidence="7 8" key="1">
    <citation type="journal article" date="2020" name="Nat. Food">
        <title>A phased Vanilla planifolia genome enables genetic improvement of flavour and production.</title>
        <authorList>
            <person name="Hasing T."/>
            <person name="Tang H."/>
            <person name="Brym M."/>
            <person name="Khazi F."/>
            <person name="Huang T."/>
            <person name="Chambers A.H."/>
        </authorList>
    </citation>
    <scope>NUCLEOTIDE SEQUENCE [LARGE SCALE GENOMIC DNA]</scope>
    <source>
        <tissue evidence="7">Leaf</tissue>
    </source>
</reference>
<evidence type="ECO:0000313" key="8">
    <source>
        <dbReference type="Proteomes" id="UP000636800"/>
    </source>
</evidence>
<keyword evidence="4 5" id="KW-0833">Ubl conjugation pathway</keyword>
<dbReference type="UniPathway" id="UPA00143"/>
<dbReference type="InterPro" id="IPR003613">
    <property type="entry name" value="Ubox_domain"/>
</dbReference>
<dbReference type="Pfam" id="PF25598">
    <property type="entry name" value="ARM_PUB"/>
    <property type="match status" value="1"/>
</dbReference>
<evidence type="ECO:0000313" key="7">
    <source>
        <dbReference type="EMBL" id="KAG0480126.1"/>
    </source>
</evidence>
<comment type="pathway">
    <text evidence="2 5">Protein modification; protein ubiquitination.</text>
</comment>
<dbReference type="PANTHER" id="PTHR22849">
    <property type="entry name" value="WDSAM1 PROTEIN"/>
    <property type="match status" value="1"/>
</dbReference>